<organism evidence="2 3">
    <name type="scientific">Bartonella tribocorum</name>
    <dbReference type="NCBI Taxonomy" id="85701"/>
    <lineage>
        <taxon>Bacteria</taxon>
        <taxon>Pseudomonadati</taxon>
        <taxon>Pseudomonadota</taxon>
        <taxon>Alphaproteobacteria</taxon>
        <taxon>Hyphomicrobiales</taxon>
        <taxon>Bartonellaceae</taxon>
        <taxon>Bartonella</taxon>
    </lineage>
</organism>
<dbReference type="Proteomes" id="UP000230791">
    <property type="component" value="Unassembled WGS sequence"/>
</dbReference>
<proteinExistence type="predicted"/>
<keyword evidence="1" id="KW-0812">Transmembrane</keyword>
<name>A0A2N9Y874_9HYPH</name>
<evidence type="ECO:0000256" key="1">
    <source>
        <dbReference type="SAM" id="Phobius"/>
    </source>
</evidence>
<accession>A0A2N9Y874</accession>
<protein>
    <submittedName>
        <fullName evidence="2">Uncharacterized protein</fullName>
    </submittedName>
</protein>
<dbReference type="EMBL" id="NJPP01000062">
    <property type="protein sequence ID" value="PIT67907.1"/>
    <property type="molecule type" value="Genomic_DNA"/>
</dbReference>
<feature type="transmembrane region" description="Helical" evidence="1">
    <location>
        <begin position="60"/>
        <end position="85"/>
    </location>
</feature>
<dbReference type="RefSeq" id="WP_180753584.1">
    <property type="nucleotide sequence ID" value="NZ_CADDYJ010000045.1"/>
</dbReference>
<evidence type="ECO:0000313" key="3">
    <source>
        <dbReference type="Proteomes" id="UP000230791"/>
    </source>
</evidence>
<sequence length="88" mass="9892">MFSVFLAWFDGRAMLSDGVLLPSLALLGIVSLSLTVIYISARIAMKRFRFTKKVFFRNMVFCFSVGLASQWGYGTARAFGIWLALVLE</sequence>
<gene>
    <name evidence="2" type="ORF">CEV08_09025</name>
</gene>
<reference evidence="2 3" key="1">
    <citation type="submission" date="2017-06" db="EMBL/GenBank/DDBJ databases">
        <title>Draft genome of Bartonella tribocorum C635.</title>
        <authorList>
            <person name="Hadjadj L."/>
            <person name="Jiyipong T."/>
            <person name="Diene S.M."/>
            <person name="Morand S."/>
            <person name="Rolain J.-M."/>
        </authorList>
    </citation>
    <scope>NUCLEOTIDE SEQUENCE [LARGE SCALE GENOMIC DNA]</scope>
    <source>
        <strain evidence="2 3">C635</strain>
    </source>
</reference>
<keyword evidence="1" id="KW-1133">Transmembrane helix</keyword>
<dbReference type="AlphaFoldDB" id="A0A2N9Y874"/>
<feature type="transmembrane region" description="Helical" evidence="1">
    <location>
        <begin position="20"/>
        <end position="39"/>
    </location>
</feature>
<comment type="caution">
    <text evidence="2">The sequence shown here is derived from an EMBL/GenBank/DDBJ whole genome shotgun (WGS) entry which is preliminary data.</text>
</comment>
<evidence type="ECO:0000313" key="2">
    <source>
        <dbReference type="EMBL" id="PIT67907.1"/>
    </source>
</evidence>
<keyword evidence="1" id="KW-0472">Membrane</keyword>